<name>A0A8D2J1S8_VARKO</name>
<evidence type="ECO:0000256" key="2">
    <source>
        <dbReference type="ARBA" id="ARBA00022703"/>
    </source>
</evidence>
<dbReference type="Proteomes" id="UP000694545">
    <property type="component" value="Unplaced"/>
</dbReference>
<dbReference type="PANTHER" id="PTHR10131">
    <property type="entry name" value="TNF RECEPTOR ASSOCIATED FACTOR"/>
    <property type="match status" value="1"/>
</dbReference>
<dbReference type="GO" id="GO:0009898">
    <property type="term" value="C:cytoplasmic side of plasma membrane"/>
    <property type="evidence" value="ECO:0007669"/>
    <property type="project" value="TreeGrafter"/>
</dbReference>
<dbReference type="InterPro" id="IPR049342">
    <property type="entry name" value="TRAF1-6_MATH_dom"/>
</dbReference>
<keyword evidence="4" id="KW-0175">Coiled coil</keyword>
<keyword evidence="2" id="KW-0053">Apoptosis</keyword>
<dbReference type="GO" id="GO:0043122">
    <property type="term" value="P:regulation of canonical NF-kappaB signal transduction"/>
    <property type="evidence" value="ECO:0007669"/>
    <property type="project" value="TreeGrafter"/>
</dbReference>
<evidence type="ECO:0000313" key="8">
    <source>
        <dbReference type="Proteomes" id="UP000694545"/>
    </source>
</evidence>
<proteinExistence type="predicted"/>
<dbReference type="Ensembl" id="ENSVKKT00000009287.1">
    <property type="protein sequence ID" value="ENSVKKP00000009055.1"/>
    <property type="gene ID" value="ENSVKKG00000006430.1"/>
</dbReference>
<dbReference type="Gene3D" id="1.20.5.110">
    <property type="match status" value="1"/>
</dbReference>
<evidence type="ECO:0000313" key="7">
    <source>
        <dbReference type="Ensembl" id="ENSVKKP00000009055.1"/>
    </source>
</evidence>
<dbReference type="InterPro" id="IPR008974">
    <property type="entry name" value="TRAF-like"/>
</dbReference>
<dbReference type="GO" id="GO:0005164">
    <property type="term" value="F:tumor necrosis factor receptor binding"/>
    <property type="evidence" value="ECO:0007669"/>
    <property type="project" value="TreeGrafter"/>
</dbReference>
<evidence type="ECO:0000259" key="6">
    <source>
        <dbReference type="PROSITE" id="PS50144"/>
    </source>
</evidence>
<keyword evidence="3" id="KW-0832">Ubl conjugation</keyword>
<dbReference type="Gene3D" id="2.60.210.10">
    <property type="entry name" value="Apoptosis, Tumor Necrosis Factor Receptor Associated Protein 2, Chain A"/>
    <property type="match status" value="1"/>
</dbReference>
<keyword evidence="5" id="KW-0732">Signal</keyword>
<evidence type="ECO:0000256" key="1">
    <source>
        <dbReference type="ARBA" id="ARBA00022499"/>
    </source>
</evidence>
<feature type="chain" id="PRO_5034220957" evidence="5">
    <location>
        <begin position="17"/>
        <end position="297"/>
    </location>
</feature>
<organism evidence="7 8">
    <name type="scientific">Varanus komodoensis</name>
    <name type="common">Komodo dragon</name>
    <dbReference type="NCBI Taxonomy" id="61221"/>
    <lineage>
        <taxon>Eukaryota</taxon>
        <taxon>Metazoa</taxon>
        <taxon>Chordata</taxon>
        <taxon>Craniata</taxon>
        <taxon>Vertebrata</taxon>
        <taxon>Euteleostomi</taxon>
        <taxon>Lepidosauria</taxon>
        <taxon>Squamata</taxon>
        <taxon>Bifurcata</taxon>
        <taxon>Unidentata</taxon>
        <taxon>Episquamata</taxon>
        <taxon>Toxicofera</taxon>
        <taxon>Anguimorpha</taxon>
        <taxon>Paleoanguimorpha</taxon>
        <taxon>Varanoidea</taxon>
        <taxon>Varanidae</taxon>
        <taxon>Varanus</taxon>
    </lineage>
</organism>
<keyword evidence="1" id="KW-1017">Isopeptide bond</keyword>
<dbReference type="GO" id="GO:0006915">
    <property type="term" value="P:apoptotic process"/>
    <property type="evidence" value="ECO:0007669"/>
    <property type="project" value="UniProtKB-KW"/>
</dbReference>
<evidence type="ECO:0000256" key="3">
    <source>
        <dbReference type="ARBA" id="ARBA00022843"/>
    </source>
</evidence>
<keyword evidence="8" id="KW-1185">Reference proteome</keyword>
<dbReference type="SMART" id="SM00061">
    <property type="entry name" value="MATH"/>
    <property type="match status" value="1"/>
</dbReference>
<dbReference type="Pfam" id="PF21355">
    <property type="entry name" value="TRAF-mep_MATH"/>
    <property type="match status" value="1"/>
</dbReference>
<evidence type="ECO:0000256" key="5">
    <source>
        <dbReference type="SAM" id="SignalP"/>
    </source>
</evidence>
<reference evidence="7" key="2">
    <citation type="submission" date="2025-09" db="UniProtKB">
        <authorList>
            <consortium name="Ensembl"/>
        </authorList>
    </citation>
    <scope>IDENTIFICATION</scope>
</reference>
<dbReference type="FunFam" id="2.60.210.10:FF:000001">
    <property type="entry name" value="TNF receptor-associated factor"/>
    <property type="match status" value="1"/>
</dbReference>
<dbReference type="OMA" id="FCWISES"/>
<protein>
    <submittedName>
        <fullName evidence="7">TNF receptor associated factor 1</fullName>
    </submittedName>
</protein>
<sequence length="297" mass="32658">MHLLLLLQHQLRASSGACARFADSEVSTGLFQGALEMDSFSGQPGGGEAARGNSLSGRTTRVCLLQSKLEVCEGIASVLSKELATSCQRIQDHRGVDQDMICALELKVKGHGGRGFKGSGGTGELNKDAALVRLEEQLRSTEHASYDGTFLWKITEVHQKFYEAACGKVCSFHSPAFYTSRYGYKLCMKIFLNGEGRATGTHVSLFIALLRGGYDALLQWPFPHKITLMLLSQNPREHLLNTIHPEATSKAFQRPTTETNEACGFPWFVSLTKLQSPTYAYIREGALFLKCIIEDSS</sequence>
<feature type="signal peptide" evidence="5">
    <location>
        <begin position="1"/>
        <end position="16"/>
    </location>
</feature>
<dbReference type="AlphaFoldDB" id="A0A8D2J1S8"/>
<dbReference type="SUPFAM" id="SSF49599">
    <property type="entry name" value="TRAF domain-like"/>
    <property type="match status" value="1"/>
</dbReference>
<dbReference type="InterPro" id="IPR002083">
    <property type="entry name" value="MATH/TRAF_dom"/>
</dbReference>
<evidence type="ECO:0000256" key="4">
    <source>
        <dbReference type="ARBA" id="ARBA00023054"/>
    </source>
</evidence>
<accession>A0A8D2J1S8</accession>
<dbReference type="PANTHER" id="PTHR10131:SF96">
    <property type="entry name" value="TNF RECEPTOR-ASSOCIATED FACTOR 1"/>
    <property type="match status" value="1"/>
</dbReference>
<reference evidence="7" key="1">
    <citation type="submission" date="2025-08" db="UniProtKB">
        <authorList>
            <consortium name="Ensembl"/>
        </authorList>
    </citation>
    <scope>IDENTIFICATION</scope>
</reference>
<dbReference type="PROSITE" id="PS50144">
    <property type="entry name" value="MATH"/>
    <property type="match status" value="1"/>
</dbReference>
<feature type="domain" description="MATH" evidence="6">
    <location>
        <begin position="147"/>
        <end position="293"/>
    </location>
</feature>